<protein>
    <submittedName>
        <fullName evidence="1">Uncharacterized protein</fullName>
    </submittedName>
</protein>
<proteinExistence type="predicted"/>
<evidence type="ECO:0000313" key="1">
    <source>
        <dbReference type="EMBL" id="TPG53257.1"/>
    </source>
</evidence>
<sequence>MTGWVIHVTRPSKDGPVASTTSLITSQEELEASLKAFRDWPVMGLLRVAGVSRVTLRRSA</sequence>
<comment type="caution">
    <text evidence="1">The sequence shown here is derived from an EMBL/GenBank/DDBJ whole genome shotgun (WGS) entry which is preliminary data.</text>
</comment>
<dbReference type="Proteomes" id="UP000317078">
    <property type="component" value="Unassembled WGS sequence"/>
</dbReference>
<dbReference type="AlphaFoldDB" id="A0A502FUG6"/>
<dbReference type="RefSeq" id="WP_140884960.1">
    <property type="nucleotide sequence ID" value="NZ_RCZP01000018.1"/>
</dbReference>
<reference evidence="1 2" key="1">
    <citation type="journal article" date="2019" name="Environ. Microbiol.">
        <title>Species interactions and distinct microbial communities in high Arctic permafrost affected cryosols are associated with the CH4 and CO2 gas fluxes.</title>
        <authorList>
            <person name="Altshuler I."/>
            <person name="Hamel J."/>
            <person name="Turney S."/>
            <person name="Magnuson E."/>
            <person name="Levesque R."/>
            <person name="Greer C."/>
            <person name="Whyte L.G."/>
        </authorList>
    </citation>
    <scope>NUCLEOTIDE SEQUENCE [LARGE SCALE GENOMIC DNA]</scope>
    <source>
        <strain evidence="1 2">S9.3B</strain>
    </source>
</reference>
<accession>A0A502FUG6</accession>
<dbReference type="EMBL" id="RCZP01000018">
    <property type="protein sequence ID" value="TPG53257.1"/>
    <property type="molecule type" value="Genomic_DNA"/>
</dbReference>
<evidence type="ECO:0000313" key="2">
    <source>
        <dbReference type="Proteomes" id="UP000317078"/>
    </source>
</evidence>
<organism evidence="1 2">
    <name type="scientific">Muricoccus nepalensis</name>
    <dbReference type="NCBI Taxonomy" id="1854500"/>
    <lineage>
        <taxon>Bacteria</taxon>
        <taxon>Pseudomonadati</taxon>
        <taxon>Pseudomonadota</taxon>
        <taxon>Alphaproteobacteria</taxon>
        <taxon>Acetobacterales</taxon>
        <taxon>Roseomonadaceae</taxon>
        <taxon>Muricoccus</taxon>
    </lineage>
</organism>
<name>A0A502FUG6_9PROT</name>
<gene>
    <name evidence="1" type="ORF">EAH89_17210</name>
</gene>
<keyword evidence="2" id="KW-1185">Reference proteome</keyword>